<dbReference type="PROSITE" id="PS01174">
    <property type="entry name" value="LIPASE_GDXG_SER"/>
    <property type="match status" value="1"/>
</dbReference>
<dbReference type="Proteomes" id="UP001386955">
    <property type="component" value="Unassembled WGS sequence"/>
</dbReference>
<dbReference type="Gene3D" id="3.40.50.1820">
    <property type="entry name" value="alpha/beta hydrolase"/>
    <property type="match status" value="2"/>
</dbReference>
<comment type="caution">
    <text evidence="4">The sequence shown here is derived from an EMBL/GenBank/DDBJ whole genome shotgun (WGS) entry which is preliminary data.</text>
</comment>
<dbReference type="InterPro" id="IPR029058">
    <property type="entry name" value="AB_hydrolase_fold"/>
</dbReference>
<dbReference type="AlphaFoldDB" id="A0AAN9SNI9"/>
<gene>
    <name evidence="4" type="ORF">VNO78_12125</name>
</gene>
<dbReference type="PANTHER" id="PTHR23024">
    <property type="entry name" value="ARYLACETAMIDE DEACETYLASE"/>
    <property type="match status" value="1"/>
</dbReference>
<feature type="active site" evidence="2">
    <location>
        <position position="368"/>
    </location>
</feature>
<comment type="similarity">
    <text evidence="1">Belongs to the 'GDXG' lipolytic enzyme family.</text>
</comment>
<dbReference type="EMBL" id="JAYMYS010000003">
    <property type="protein sequence ID" value="KAK7400818.1"/>
    <property type="molecule type" value="Genomic_DNA"/>
</dbReference>
<evidence type="ECO:0000256" key="2">
    <source>
        <dbReference type="PROSITE-ProRule" id="PRU10038"/>
    </source>
</evidence>
<sequence length="521" mass="57707">MQSAFSSAYHNHVSAAAAEAKVIAVSVEYGLFLTRPIPGCYEDSWSALEWVALHSGGNGPEPWINEHANLQRVFIGGDSAGGNITDSMVSRIDIFGLPGVKGSEDPRIKPPAEDLAQLGCENMLVFVAEKDHLFHPGSNYVKKLKTSGWGGTVQLVVNWGLGHCFHIFKPHHVKAPELGYYNICLHKMDIVRFNSHVDKTKPTAMDSHSSEIAFDFSPFLKVYKDGRVERLTGCDVVPPGHDPATDVESKDVVISKDDDVSARIFLPKLNDDPTQKLPLLVYFHGGGFCIESPFSPLYHKFLNSLVSKSHIVAVSVHYRRAPEHPVPIAYEDSWTSLKWVASHVNENGPEEWLNNHVNFDKVFFSGDSAGANIAHHMGVRAGAHGLSGINVEGIALVHPYFWGVERVGSESQSPEHHAAVDNLWRFACPTSTGSDDPFLNPEKDPNMGKLACNRVLVFVAEKDLMRDRGWYYQELLQKCGWLGVVEVMEAKGENHVFHLFKPDCHNAVSLLDRLVSFITNS</sequence>
<dbReference type="SUPFAM" id="SSF53474">
    <property type="entry name" value="alpha/beta-Hydrolases"/>
    <property type="match status" value="2"/>
</dbReference>
<organism evidence="4 5">
    <name type="scientific">Psophocarpus tetragonolobus</name>
    <name type="common">Winged bean</name>
    <name type="synonym">Dolichos tetragonolobus</name>
    <dbReference type="NCBI Taxonomy" id="3891"/>
    <lineage>
        <taxon>Eukaryota</taxon>
        <taxon>Viridiplantae</taxon>
        <taxon>Streptophyta</taxon>
        <taxon>Embryophyta</taxon>
        <taxon>Tracheophyta</taxon>
        <taxon>Spermatophyta</taxon>
        <taxon>Magnoliopsida</taxon>
        <taxon>eudicotyledons</taxon>
        <taxon>Gunneridae</taxon>
        <taxon>Pentapetalae</taxon>
        <taxon>rosids</taxon>
        <taxon>fabids</taxon>
        <taxon>Fabales</taxon>
        <taxon>Fabaceae</taxon>
        <taxon>Papilionoideae</taxon>
        <taxon>50 kb inversion clade</taxon>
        <taxon>NPAAA clade</taxon>
        <taxon>indigoferoid/millettioid clade</taxon>
        <taxon>Phaseoleae</taxon>
        <taxon>Psophocarpus</taxon>
    </lineage>
</organism>
<proteinExistence type="inferred from homology"/>
<reference evidence="4 5" key="1">
    <citation type="submission" date="2024-01" db="EMBL/GenBank/DDBJ databases">
        <title>The genomes of 5 underutilized Papilionoideae crops provide insights into root nodulation and disease resistanc.</title>
        <authorList>
            <person name="Jiang F."/>
        </authorList>
    </citation>
    <scope>NUCLEOTIDE SEQUENCE [LARGE SCALE GENOMIC DNA]</scope>
    <source>
        <strain evidence="4">DUOXIRENSHENG_FW03</strain>
        <tissue evidence="4">Leaves</tissue>
    </source>
</reference>
<dbReference type="InterPro" id="IPR050466">
    <property type="entry name" value="Carboxylest/Gibb_receptor"/>
</dbReference>
<protein>
    <recommendedName>
        <fullName evidence="3">Alpha/beta hydrolase fold-3 domain-containing protein</fullName>
    </recommendedName>
</protein>
<name>A0AAN9SNI9_PSOTE</name>
<evidence type="ECO:0000259" key="3">
    <source>
        <dbReference type="Pfam" id="PF07859"/>
    </source>
</evidence>
<feature type="domain" description="Alpha/beta hydrolase fold-3" evidence="3">
    <location>
        <begin position="7"/>
        <end position="92"/>
    </location>
</feature>
<evidence type="ECO:0000313" key="5">
    <source>
        <dbReference type="Proteomes" id="UP001386955"/>
    </source>
</evidence>
<accession>A0AAN9SNI9</accession>
<dbReference type="GO" id="GO:0016787">
    <property type="term" value="F:hydrolase activity"/>
    <property type="evidence" value="ECO:0007669"/>
    <property type="project" value="InterPro"/>
</dbReference>
<keyword evidence="5" id="KW-1185">Reference proteome</keyword>
<evidence type="ECO:0000256" key="1">
    <source>
        <dbReference type="ARBA" id="ARBA00010515"/>
    </source>
</evidence>
<dbReference type="InterPro" id="IPR033140">
    <property type="entry name" value="Lipase_GDXG_put_SER_AS"/>
</dbReference>
<evidence type="ECO:0000313" key="4">
    <source>
        <dbReference type="EMBL" id="KAK7400818.1"/>
    </source>
</evidence>
<dbReference type="PANTHER" id="PTHR23024:SF467">
    <property type="entry name" value="CARBOXYLESTERASE 12-RELATED"/>
    <property type="match status" value="1"/>
</dbReference>
<feature type="domain" description="Alpha/beta hydrolase fold-3" evidence="3">
    <location>
        <begin position="280"/>
        <end position="498"/>
    </location>
</feature>
<dbReference type="Pfam" id="PF07859">
    <property type="entry name" value="Abhydrolase_3"/>
    <property type="match status" value="2"/>
</dbReference>
<dbReference type="InterPro" id="IPR013094">
    <property type="entry name" value="AB_hydrolase_3"/>
</dbReference>